<accession>A0A0E0DDH3</accession>
<keyword evidence="1" id="KW-0472">Membrane</keyword>
<dbReference type="AlphaFoldDB" id="A0A0E0DDH3"/>
<keyword evidence="1" id="KW-0812">Transmembrane</keyword>
<reference evidence="2" key="2">
    <citation type="submission" date="2018-05" db="EMBL/GenBank/DDBJ databases">
        <title>OmerRS3 (Oryza meridionalis Reference Sequence Version 3).</title>
        <authorList>
            <person name="Zhang J."/>
            <person name="Kudrna D."/>
            <person name="Lee S."/>
            <person name="Talag J."/>
            <person name="Welchert J."/>
            <person name="Wing R.A."/>
        </authorList>
    </citation>
    <scope>NUCLEOTIDE SEQUENCE [LARGE SCALE GENOMIC DNA]</scope>
    <source>
        <strain evidence="2">cv. OR44</strain>
    </source>
</reference>
<dbReference type="EnsemblPlants" id="OMERI04G09690.1">
    <property type="protein sequence ID" value="OMERI04G09690.1"/>
    <property type="gene ID" value="OMERI04G09690"/>
</dbReference>
<sequence>MDQSLYTGSASTRNPVTGEAVEADAATRGWAAACLRRFRLRWLRHAVWRLAELCVGALSGPLVATAAPDTPAPWRGGAVVVDPYAFAAPFVLAVLLKRMGKGY</sequence>
<feature type="transmembrane region" description="Helical" evidence="1">
    <location>
        <begin position="46"/>
        <end position="64"/>
    </location>
</feature>
<keyword evidence="3" id="KW-1185">Reference proteome</keyword>
<dbReference type="HOGENOM" id="CLU_178824_0_0_1"/>
<name>A0A0E0DDH3_9ORYZ</name>
<proteinExistence type="predicted"/>
<evidence type="ECO:0000313" key="2">
    <source>
        <dbReference type="EnsemblPlants" id="OMERI04G09690.1"/>
    </source>
</evidence>
<evidence type="ECO:0000256" key="1">
    <source>
        <dbReference type="SAM" id="Phobius"/>
    </source>
</evidence>
<dbReference type="Proteomes" id="UP000008021">
    <property type="component" value="Chromosome 4"/>
</dbReference>
<feature type="transmembrane region" description="Helical" evidence="1">
    <location>
        <begin position="76"/>
        <end position="96"/>
    </location>
</feature>
<protein>
    <submittedName>
        <fullName evidence="2">Uncharacterized protein</fullName>
    </submittedName>
</protein>
<reference evidence="2" key="1">
    <citation type="submission" date="2015-04" db="UniProtKB">
        <authorList>
            <consortium name="EnsemblPlants"/>
        </authorList>
    </citation>
    <scope>IDENTIFICATION</scope>
</reference>
<organism evidence="2">
    <name type="scientific">Oryza meridionalis</name>
    <dbReference type="NCBI Taxonomy" id="40149"/>
    <lineage>
        <taxon>Eukaryota</taxon>
        <taxon>Viridiplantae</taxon>
        <taxon>Streptophyta</taxon>
        <taxon>Embryophyta</taxon>
        <taxon>Tracheophyta</taxon>
        <taxon>Spermatophyta</taxon>
        <taxon>Magnoliopsida</taxon>
        <taxon>Liliopsida</taxon>
        <taxon>Poales</taxon>
        <taxon>Poaceae</taxon>
        <taxon>BOP clade</taxon>
        <taxon>Oryzoideae</taxon>
        <taxon>Oryzeae</taxon>
        <taxon>Oryzinae</taxon>
        <taxon>Oryza</taxon>
    </lineage>
</organism>
<dbReference type="Gramene" id="OMERI04G09690.1">
    <property type="protein sequence ID" value="OMERI04G09690.1"/>
    <property type="gene ID" value="OMERI04G09690"/>
</dbReference>
<evidence type="ECO:0000313" key="3">
    <source>
        <dbReference type="Proteomes" id="UP000008021"/>
    </source>
</evidence>
<keyword evidence="1" id="KW-1133">Transmembrane helix</keyword>